<evidence type="ECO:0000313" key="5">
    <source>
        <dbReference type="Proteomes" id="UP001642406"/>
    </source>
</evidence>
<comment type="caution">
    <text evidence="4">The sequence shown here is derived from an EMBL/GenBank/DDBJ whole genome shotgun (WGS) entry which is preliminary data.</text>
</comment>
<evidence type="ECO:0000256" key="1">
    <source>
        <dbReference type="SAM" id="MobiDB-lite"/>
    </source>
</evidence>
<name>A0ABP0B2G7_9PEZI</name>
<sequence length="345" mass="35584">MRVSTQSTAAGLLAFIGVASASSAAPLDLAECLNTKAASLAGLAACGHAGSIEYCLANRLPKESSLCTPEVLAQCFVNAGCQPDEALIEAAWTIKRCEAKGGELEELRRRKPAATANDIPLETPALAATPMPLELRADSTYTAPTTTSLVCLTTTTTSTTVCPVQSTGTLAGKTTLSCFSTTALVPTCAAGLMCDTDNSSGETTCMKKQNNPGAAGIVIAIVFASGVVIAVSTMCFFCCRERRTHARMAKAAEAAAIARQAAIDSKRPTRNVTGGLSNSGLGGNNPDAQPLMAAQPMPPQHQYLPQSSSSSMLSHQDTGMGLRGSETSGDLATGPNPFADQHQLR</sequence>
<proteinExistence type="predicted"/>
<protein>
    <recommendedName>
        <fullName evidence="6">Extracellular membrane protein CFEM domain-containing protein</fullName>
    </recommendedName>
</protein>
<keyword evidence="2" id="KW-1133">Transmembrane helix</keyword>
<accession>A0ABP0B2G7</accession>
<evidence type="ECO:0000313" key="4">
    <source>
        <dbReference type="EMBL" id="CAK7213729.1"/>
    </source>
</evidence>
<feature type="compositionally biased region" description="Low complexity" evidence="1">
    <location>
        <begin position="274"/>
        <end position="316"/>
    </location>
</feature>
<feature type="chain" id="PRO_5045273120" description="Extracellular membrane protein CFEM domain-containing protein" evidence="3">
    <location>
        <begin position="22"/>
        <end position="345"/>
    </location>
</feature>
<keyword evidence="3" id="KW-0732">Signal</keyword>
<organism evidence="4 5">
    <name type="scientific">Sporothrix bragantina</name>
    <dbReference type="NCBI Taxonomy" id="671064"/>
    <lineage>
        <taxon>Eukaryota</taxon>
        <taxon>Fungi</taxon>
        <taxon>Dikarya</taxon>
        <taxon>Ascomycota</taxon>
        <taxon>Pezizomycotina</taxon>
        <taxon>Sordariomycetes</taxon>
        <taxon>Sordariomycetidae</taxon>
        <taxon>Ophiostomatales</taxon>
        <taxon>Ophiostomataceae</taxon>
        <taxon>Sporothrix</taxon>
    </lineage>
</organism>
<evidence type="ECO:0008006" key="6">
    <source>
        <dbReference type="Google" id="ProtNLM"/>
    </source>
</evidence>
<gene>
    <name evidence="4" type="ORF">SBRCBS47491_001904</name>
</gene>
<keyword evidence="2" id="KW-0472">Membrane</keyword>
<evidence type="ECO:0000256" key="3">
    <source>
        <dbReference type="SAM" id="SignalP"/>
    </source>
</evidence>
<feature type="region of interest" description="Disordered" evidence="1">
    <location>
        <begin position="266"/>
        <end position="345"/>
    </location>
</feature>
<reference evidence="4 5" key="1">
    <citation type="submission" date="2024-01" db="EMBL/GenBank/DDBJ databases">
        <authorList>
            <person name="Allen C."/>
            <person name="Tagirdzhanova G."/>
        </authorList>
    </citation>
    <scope>NUCLEOTIDE SEQUENCE [LARGE SCALE GENOMIC DNA]</scope>
</reference>
<dbReference type="EMBL" id="CAWUHC010000010">
    <property type="protein sequence ID" value="CAK7213729.1"/>
    <property type="molecule type" value="Genomic_DNA"/>
</dbReference>
<feature type="transmembrane region" description="Helical" evidence="2">
    <location>
        <begin position="214"/>
        <end position="239"/>
    </location>
</feature>
<feature type="signal peptide" evidence="3">
    <location>
        <begin position="1"/>
        <end position="21"/>
    </location>
</feature>
<evidence type="ECO:0000256" key="2">
    <source>
        <dbReference type="SAM" id="Phobius"/>
    </source>
</evidence>
<keyword evidence="2" id="KW-0812">Transmembrane</keyword>
<keyword evidence="5" id="KW-1185">Reference proteome</keyword>
<dbReference type="Proteomes" id="UP001642406">
    <property type="component" value="Unassembled WGS sequence"/>
</dbReference>